<dbReference type="Proteomes" id="UP000619457">
    <property type="component" value="Unassembled WGS sequence"/>
</dbReference>
<dbReference type="RefSeq" id="WP_018474584.1">
    <property type="nucleotide sequence ID" value="NZ_BMWX01000004.1"/>
</dbReference>
<reference evidence="1" key="1">
    <citation type="journal article" date="2014" name="Int. J. Syst. Evol. Microbiol.">
        <title>Complete genome sequence of Corynebacterium casei LMG S-19264T (=DSM 44701T), isolated from a smear-ripened cheese.</title>
        <authorList>
            <consortium name="US DOE Joint Genome Institute (JGI-PGF)"/>
            <person name="Walter F."/>
            <person name="Albersmeier A."/>
            <person name="Kalinowski J."/>
            <person name="Ruckert C."/>
        </authorList>
    </citation>
    <scope>NUCLEOTIDE SEQUENCE</scope>
    <source>
        <strain evidence="1">KCTC 12368</strain>
    </source>
</reference>
<sequence length="252" mass="29232">MKQLYLFISAYLLCVPYQILLAQGDTEAVQANQTELNELKGLYQELIPYPQEISAGGIYEAGGTFHIEGTAFLVSSEFIRGNVSINREIFRNLFLNYDVMRDQLVTYHSANFQQIVLDARKVEMFGLANDRIFMKIDRNTSYSWHKNGFYEVLLDAEIKFLSKHYKTEEIQRDYGSSEKAFIFINHEDFFVMKDQEFIRIRTKKDLANAAGISKKEINSVLRKNGLRFNKNQHRTMIEVGKAYFSNDNSPGQ</sequence>
<reference evidence="1" key="2">
    <citation type="submission" date="2020-09" db="EMBL/GenBank/DDBJ databases">
        <authorList>
            <person name="Sun Q."/>
            <person name="Kim S."/>
        </authorList>
    </citation>
    <scope>NUCLEOTIDE SEQUENCE</scope>
    <source>
        <strain evidence="1">KCTC 12368</strain>
    </source>
</reference>
<evidence type="ECO:0000313" key="2">
    <source>
        <dbReference type="Proteomes" id="UP000619457"/>
    </source>
</evidence>
<dbReference type="EMBL" id="BMWX01000004">
    <property type="protein sequence ID" value="GGZ30427.1"/>
    <property type="molecule type" value="Genomic_DNA"/>
</dbReference>
<organism evidence="1 2">
    <name type="scientific">Echinicola pacifica</name>
    <dbReference type="NCBI Taxonomy" id="346377"/>
    <lineage>
        <taxon>Bacteria</taxon>
        <taxon>Pseudomonadati</taxon>
        <taxon>Bacteroidota</taxon>
        <taxon>Cytophagia</taxon>
        <taxon>Cytophagales</taxon>
        <taxon>Cyclobacteriaceae</taxon>
        <taxon>Echinicola</taxon>
    </lineage>
</organism>
<keyword evidence="2" id="KW-1185">Reference proteome</keyword>
<gene>
    <name evidence="1" type="ORF">GCM10007049_23910</name>
</gene>
<dbReference type="AlphaFoldDB" id="A0A918Q3B7"/>
<proteinExistence type="predicted"/>
<protein>
    <submittedName>
        <fullName evidence="1">Uncharacterized protein</fullName>
    </submittedName>
</protein>
<name>A0A918Q3B7_9BACT</name>
<comment type="caution">
    <text evidence="1">The sequence shown here is derived from an EMBL/GenBank/DDBJ whole genome shotgun (WGS) entry which is preliminary data.</text>
</comment>
<evidence type="ECO:0000313" key="1">
    <source>
        <dbReference type="EMBL" id="GGZ30427.1"/>
    </source>
</evidence>
<accession>A0A918Q3B7</accession>